<reference evidence="5" key="1">
    <citation type="journal article" date="2021" name="Sci. Rep.">
        <title>Diploid genomic architecture of Nitzschia inconspicua, an elite biomass production diatom.</title>
        <authorList>
            <person name="Oliver A."/>
            <person name="Podell S."/>
            <person name="Pinowska A."/>
            <person name="Traller J.C."/>
            <person name="Smith S.R."/>
            <person name="McClure R."/>
            <person name="Beliaev A."/>
            <person name="Bohutskyi P."/>
            <person name="Hill E.A."/>
            <person name="Rabines A."/>
            <person name="Zheng H."/>
            <person name="Allen L.Z."/>
            <person name="Kuo A."/>
            <person name="Grigoriev I.V."/>
            <person name="Allen A.E."/>
            <person name="Hazlebeck D."/>
            <person name="Allen E.E."/>
        </authorList>
    </citation>
    <scope>NUCLEOTIDE SEQUENCE</scope>
    <source>
        <strain evidence="5">Hildebrandi</strain>
    </source>
</reference>
<dbReference type="AlphaFoldDB" id="A0A9K3KNK9"/>
<name>A0A9K3KNK9_9STRA</name>
<dbReference type="GO" id="GO:0043527">
    <property type="term" value="C:tRNA methyltransferase complex"/>
    <property type="evidence" value="ECO:0007669"/>
    <property type="project" value="TreeGrafter"/>
</dbReference>
<evidence type="ECO:0000256" key="2">
    <source>
        <dbReference type="ARBA" id="ARBA00022679"/>
    </source>
</evidence>
<gene>
    <name evidence="5" type="ORF">IV203_006053</name>
</gene>
<comment type="caution">
    <text evidence="5">The sequence shown here is derived from an EMBL/GenBank/DDBJ whole genome shotgun (WGS) entry which is preliminary data.</text>
</comment>
<keyword evidence="3" id="KW-0949">S-adenosyl-L-methionine</keyword>
<dbReference type="InterPro" id="IPR003358">
    <property type="entry name" value="tRNA_(Gua-N-7)_MeTrfase_Trmb"/>
</dbReference>
<proteinExistence type="predicted"/>
<evidence type="ECO:0000313" key="5">
    <source>
        <dbReference type="EMBL" id="KAG7346984.1"/>
    </source>
</evidence>
<evidence type="ECO:0000313" key="6">
    <source>
        <dbReference type="Proteomes" id="UP000693970"/>
    </source>
</evidence>
<dbReference type="EMBL" id="JAGRRH010000021">
    <property type="protein sequence ID" value="KAG7346984.1"/>
    <property type="molecule type" value="Genomic_DNA"/>
</dbReference>
<keyword evidence="6" id="KW-1185">Reference proteome</keyword>
<dbReference type="OrthoDB" id="45565at2759"/>
<keyword evidence="1 5" id="KW-0489">Methyltransferase</keyword>
<feature type="region of interest" description="Disordered" evidence="4">
    <location>
        <begin position="235"/>
        <end position="262"/>
    </location>
</feature>
<sequence>MKDPTGTRCTGCSSSFRAAPKAVVESNPEEIAIHPQDVLPDDSAAIRQTYNPRKPKWWKNLAGRATKSQKRAIRNVLDDRGLRLPDIPFGSILDWDKVFASPSLDGVTTDTTKVNNHMENEHQGGRTSSENHQDDVKREIWLELGFGRGENLLALARQYRNRKNVFFVGAEVHNPGIGVVCQRIQHAWDGSKVPTCNKDDDDEAKNQTRHCSVDANSDGYWNEYKLYSSALDPFRADSQDTTNNQNQSETLPNFDDSPTVADETCPPYSNLRIHPGDGFKLLPKIPSGSLSAILVTFPDPFPKDEEKQWRLIQVQTLMEFHRILRKENTAVSHVTEDDESGKRALPSGPSNVGRFFLATDHSGYCKWVHETMDSLNSRSTKVNFRFVHPVPDRNSWLPAVSTYEHKGWQEGRRTHLVCWEAC</sequence>
<evidence type="ECO:0000256" key="3">
    <source>
        <dbReference type="ARBA" id="ARBA00022691"/>
    </source>
</evidence>
<keyword evidence="2" id="KW-0808">Transferase</keyword>
<feature type="compositionally biased region" description="Polar residues" evidence="4">
    <location>
        <begin position="239"/>
        <end position="251"/>
    </location>
</feature>
<dbReference type="Pfam" id="PF02390">
    <property type="entry name" value="Methyltransf_4"/>
    <property type="match status" value="1"/>
</dbReference>
<protein>
    <submittedName>
        <fullName evidence="5">Methyltransferase</fullName>
    </submittedName>
</protein>
<reference evidence="5" key="2">
    <citation type="submission" date="2021-04" db="EMBL/GenBank/DDBJ databases">
        <authorList>
            <person name="Podell S."/>
        </authorList>
    </citation>
    <scope>NUCLEOTIDE SEQUENCE</scope>
    <source>
        <strain evidence="5">Hildebrandi</strain>
    </source>
</reference>
<organism evidence="5 6">
    <name type="scientific">Nitzschia inconspicua</name>
    <dbReference type="NCBI Taxonomy" id="303405"/>
    <lineage>
        <taxon>Eukaryota</taxon>
        <taxon>Sar</taxon>
        <taxon>Stramenopiles</taxon>
        <taxon>Ochrophyta</taxon>
        <taxon>Bacillariophyta</taxon>
        <taxon>Bacillariophyceae</taxon>
        <taxon>Bacillariophycidae</taxon>
        <taxon>Bacillariales</taxon>
        <taxon>Bacillariaceae</taxon>
        <taxon>Nitzschia</taxon>
    </lineage>
</organism>
<dbReference type="PANTHER" id="PTHR23417">
    <property type="entry name" value="3-DEOXY-D-MANNO-OCTULOSONIC-ACID TRANSFERASE/TRNA GUANINE-N 7 - -METHYLTRANSFERASE"/>
    <property type="match status" value="1"/>
</dbReference>
<evidence type="ECO:0000256" key="4">
    <source>
        <dbReference type="SAM" id="MobiDB-lite"/>
    </source>
</evidence>
<dbReference type="GO" id="GO:0008176">
    <property type="term" value="F:tRNA (guanine(46)-N7)-methyltransferase activity"/>
    <property type="evidence" value="ECO:0007669"/>
    <property type="project" value="InterPro"/>
</dbReference>
<accession>A0A9K3KNK9</accession>
<evidence type="ECO:0000256" key="1">
    <source>
        <dbReference type="ARBA" id="ARBA00022603"/>
    </source>
</evidence>
<dbReference type="Proteomes" id="UP000693970">
    <property type="component" value="Unassembled WGS sequence"/>
</dbReference>
<dbReference type="PROSITE" id="PS51625">
    <property type="entry name" value="SAM_MT_TRMB"/>
    <property type="match status" value="1"/>
</dbReference>
<dbReference type="PANTHER" id="PTHR23417:SF14">
    <property type="entry name" value="PENTACOTRIPEPTIDE-REPEAT REGION OF PRORP DOMAIN-CONTAINING PROTEIN"/>
    <property type="match status" value="1"/>
</dbReference>